<feature type="region of interest" description="Disordered" evidence="1">
    <location>
        <begin position="51"/>
        <end position="83"/>
    </location>
</feature>
<dbReference type="EMBL" id="NJEU01000096">
    <property type="protein sequence ID" value="PHH81794.1"/>
    <property type="molecule type" value="Genomic_DNA"/>
</dbReference>
<organism evidence="2 3">
    <name type="scientific">Ophiocordyceps australis</name>
    <dbReference type="NCBI Taxonomy" id="1399860"/>
    <lineage>
        <taxon>Eukaryota</taxon>
        <taxon>Fungi</taxon>
        <taxon>Dikarya</taxon>
        <taxon>Ascomycota</taxon>
        <taxon>Pezizomycotina</taxon>
        <taxon>Sordariomycetes</taxon>
        <taxon>Hypocreomycetidae</taxon>
        <taxon>Hypocreales</taxon>
        <taxon>Ophiocordycipitaceae</taxon>
        <taxon>Ophiocordyceps</taxon>
    </lineage>
</organism>
<evidence type="ECO:0000256" key="1">
    <source>
        <dbReference type="SAM" id="MobiDB-lite"/>
    </source>
</evidence>
<dbReference type="Proteomes" id="UP000224854">
    <property type="component" value="Unassembled WGS sequence"/>
</dbReference>
<proteinExistence type="predicted"/>
<keyword evidence="3" id="KW-1185">Reference proteome</keyword>
<dbReference type="AlphaFoldDB" id="A0A2C5ZQV2"/>
<reference evidence="2 3" key="1">
    <citation type="submission" date="2017-06" db="EMBL/GenBank/DDBJ databases">
        <title>Ant-infecting Ophiocordyceps genomes reveal a high diversity of potential behavioral manipulation genes and a possible major role for enterotoxins.</title>
        <authorList>
            <person name="De Bekker C."/>
            <person name="Evans H.C."/>
            <person name="Brachmann A."/>
            <person name="Hughes D.P."/>
        </authorList>
    </citation>
    <scope>NUCLEOTIDE SEQUENCE [LARGE SCALE GENOMIC DNA]</scope>
    <source>
        <strain evidence="2 3">1348a</strain>
    </source>
</reference>
<evidence type="ECO:0000313" key="2">
    <source>
        <dbReference type="EMBL" id="PHH81794.1"/>
    </source>
</evidence>
<sequence length="289" mass="34242">MPCPSKVPYTAPTVKLNGLKDWTQWLEAVEAYSNLLGVWNFVDPEQDAELKEPTRPNFDINEPMKPLYDYDEDQDEGEEEDPEWCDPDFLPETVTRWGSYESVKKRICDIQRDAISRFILWDRFEFPQYKIDYQVYRDNSHKLSLVLDFIVDSVSSEYSARIAKSCTCRGKITILKDIMDEARDQCEMADNQFIGILREHATYTPVDWSYRVQKIYTECKNLESVLSSDDVAYIKFNSVISDWVKKFYELKEYTPMPCEIRENEEKFEDVLDNFRCLVEWYQDNMPRSA</sequence>
<name>A0A2C5ZQV2_9HYPO</name>
<evidence type="ECO:0000313" key="3">
    <source>
        <dbReference type="Proteomes" id="UP000224854"/>
    </source>
</evidence>
<protein>
    <submittedName>
        <fullName evidence="2">Uncharacterized protein</fullName>
    </submittedName>
</protein>
<accession>A0A2C5ZQV2</accession>
<comment type="caution">
    <text evidence="2">The sequence shown here is derived from an EMBL/GenBank/DDBJ whole genome shotgun (WGS) entry which is preliminary data.</text>
</comment>
<feature type="compositionally biased region" description="Acidic residues" evidence="1">
    <location>
        <begin position="69"/>
        <end position="83"/>
    </location>
</feature>
<gene>
    <name evidence="2" type="ORF">CDD82_7836</name>
</gene>